<name>A0AA47I5Q9_9CLOT</name>
<evidence type="ECO:0000256" key="11">
    <source>
        <dbReference type="ARBA" id="ARBA00023136"/>
    </source>
</evidence>
<feature type="domain" description="Histidine kinase" evidence="12">
    <location>
        <begin position="176"/>
        <end position="399"/>
    </location>
</feature>
<evidence type="ECO:0000256" key="2">
    <source>
        <dbReference type="ARBA" id="ARBA00004236"/>
    </source>
</evidence>
<keyword evidence="9" id="KW-0067">ATP-binding</keyword>
<evidence type="ECO:0000256" key="5">
    <source>
        <dbReference type="ARBA" id="ARBA00022553"/>
    </source>
</evidence>
<dbReference type="EC" id="2.7.13.3" evidence="3"/>
<keyword evidence="10" id="KW-0902">Two-component regulatory system</keyword>
<dbReference type="InterPro" id="IPR005467">
    <property type="entry name" value="His_kinase_dom"/>
</dbReference>
<keyword evidence="6" id="KW-0808">Transferase</keyword>
<proteinExistence type="predicted"/>
<dbReference type="Pfam" id="PF00512">
    <property type="entry name" value="HisKA"/>
    <property type="match status" value="1"/>
</dbReference>
<comment type="subcellular location">
    <subcellularLocation>
        <location evidence="2">Cell membrane</location>
    </subcellularLocation>
</comment>
<dbReference type="InterPro" id="IPR003594">
    <property type="entry name" value="HATPase_dom"/>
</dbReference>
<dbReference type="GO" id="GO:0005524">
    <property type="term" value="F:ATP binding"/>
    <property type="evidence" value="ECO:0007669"/>
    <property type="project" value="UniProtKB-KW"/>
</dbReference>
<protein>
    <recommendedName>
        <fullName evidence="3">histidine kinase</fullName>
        <ecNumber evidence="3">2.7.13.3</ecNumber>
    </recommendedName>
</protein>
<evidence type="ECO:0000256" key="6">
    <source>
        <dbReference type="ARBA" id="ARBA00022679"/>
    </source>
</evidence>
<dbReference type="Pfam" id="PF02518">
    <property type="entry name" value="HATPase_c"/>
    <property type="match status" value="1"/>
</dbReference>
<evidence type="ECO:0000256" key="3">
    <source>
        <dbReference type="ARBA" id="ARBA00012438"/>
    </source>
</evidence>
<dbReference type="PANTHER" id="PTHR43711">
    <property type="entry name" value="TWO-COMPONENT HISTIDINE KINASE"/>
    <property type="match status" value="1"/>
</dbReference>
<keyword evidence="4" id="KW-1003">Cell membrane</keyword>
<dbReference type="InterPro" id="IPR003661">
    <property type="entry name" value="HisK_dim/P_dom"/>
</dbReference>
<accession>A0AA47I5Q9</accession>
<evidence type="ECO:0000256" key="9">
    <source>
        <dbReference type="ARBA" id="ARBA00022840"/>
    </source>
</evidence>
<dbReference type="SMART" id="SM00388">
    <property type="entry name" value="HisKA"/>
    <property type="match status" value="1"/>
</dbReference>
<dbReference type="CDD" id="cd00082">
    <property type="entry name" value="HisKA"/>
    <property type="match status" value="1"/>
</dbReference>
<evidence type="ECO:0000256" key="1">
    <source>
        <dbReference type="ARBA" id="ARBA00000085"/>
    </source>
</evidence>
<gene>
    <name evidence="13" type="ORF">LL038_15195</name>
</gene>
<keyword evidence="11" id="KW-0472">Membrane</keyword>
<reference evidence="13" key="1">
    <citation type="submission" date="2021-11" db="EMBL/GenBank/DDBJ databases">
        <title>Clostridia strains as spoilage organisms.</title>
        <authorList>
            <person name="Wambui J."/>
            <person name="Stevens M.J.A."/>
            <person name="Stephan R."/>
        </authorList>
    </citation>
    <scope>NUCLEOTIDE SEQUENCE</scope>
    <source>
        <strain evidence="13">CF009</strain>
    </source>
</reference>
<keyword evidence="7" id="KW-0547">Nucleotide-binding</keyword>
<evidence type="ECO:0000256" key="10">
    <source>
        <dbReference type="ARBA" id="ARBA00023012"/>
    </source>
</evidence>
<sequence length="427" mass="47968">MNDSFYRQVTKQMVVRLKEEEEIAERAAELINTNKELAFQIGEKADRTAELINANNELAFLIGEKAERAAELINANNELAFLRGEKAERAAELVVANKELAFQIGEKADRAAELIIVNRELAFQIGEKADRAAELIIVNKELAFQSGEKEDREAELIVANKELIIANKTQGEFLVNISHELKTPLNVIFSTAQLFDMYCKSGSLDNKKNSIVKYIESIKQNSYRLSKLINNIVDLSKIEAGFFKLNLSNNNIITVVEEIVMSVTSLVECKGLNIIFDTDVEEKIIACDTEKIERIVLNLISNAIKFSDEGDQIVVDIKDKNEFVEISVKDNGIGIEEGHLNMIFDRFKQVDKSLSRNTEGTGVGLSLVKSIVELLGGNIYVESEYGKGSKFTVKLPSEKVLQENKIYSNEMRSKNQSIRVELSDIYL</sequence>
<dbReference type="PROSITE" id="PS50109">
    <property type="entry name" value="HIS_KIN"/>
    <property type="match status" value="1"/>
</dbReference>
<comment type="catalytic activity">
    <reaction evidence="1">
        <text>ATP + protein L-histidine = ADP + protein N-phospho-L-histidine.</text>
        <dbReference type="EC" id="2.7.13.3"/>
    </reaction>
</comment>
<evidence type="ECO:0000256" key="7">
    <source>
        <dbReference type="ARBA" id="ARBA00022741"/>
    </source>
</evidence>
<evidence type="ECO:0000313" key="13">
    <source>
        <dbReference type="EMBL" id="WAG58985.1"/>
    </source>
</evidence>
<evidence type="ECO:0000256" key="8">
    <source>
        <dbReference type="ARBA" id="ARBA00022777"/>
    </source>
</evidence>
<dbReference type="InterPro" id="IPR050736">
    <property type="entry name" value="Sensor_HK_Regulatory"/>
</dbReference>
<dbReference type="PANTHER" id="PTHR43711:SF26">
    <property type="entry name" value="SENSOR HISTIDINE KINASE RCSC"/>
    <property type="match status" value="1"/>
</dbReference>
<keyword evidence="8 13" id="KW-0418">Kinase</keyword>
<dbReference type="FunFam" id="3.30.565.10:FF:000023">
    <property type="entry name" value="PAS domain-containing sensor histidine kinase"/>
    <property type="match status" value="1"/>
</dbReference>
<dbReference type="CDD" id="cd16922">
    <property type="entry name" value="HATPase_EvgS-ArcB-TorS-like"/>
    <property type="match status" value="1"/>
</dbReference>
<evidence type="ECO:0000313" key="14">
    <source>
        <dbReference type="Proteomes" id="UP001164733"/>
    </source>
</evidence>
<dbReference type="EMBL" id="CP086239">
    <property type="protein sequence ID" value="WAG58985.1"/>
    <property type="molecule type" value="Genomic_DNA"/>
</dbReference>
<dbReference type="RefSeq" id="WP_216127949.1">
    <property type="nucleotide sequence ID" value="NZ_CP086239.1"/>
</dbReference>
<dbReference type="GO" id="GO:0000155">
    <property type="term" value="F:phosphorelay sensor kinase activity"/>
    <property type="evidence" value="ECO:0007669"/>
    <property type="project" value="InterPro"/>
</dbReference>
<keyword evidence="5" id="KW-0597">Phosphoprotein</keyword>
<dbReference type="GO" id="GO:0005886">
    <property type="term" value="C:plasma membrane"/>
    <property type="evidence" value="ECO:0007669"/>
    <property type="project" value="UniProtKB-SubCell"/>
</dbReference>
<dbReference type="AlphaFoldDB" id="A0AA47I5Q9"/>
<evidence type="ECO:0000259" key="12">
    <source>
        <dbReference type="PROSITE" id="PS50109"/>
    </source>
</evidence>
<organism evidence="13 14">
    <name type="scientific">Clostridium estertheticum</name>
    <dbReference type="NCBI Taxonomy" id="238834"/>
    <lineage>
        <taxon>Bacteria</taxon>
        <taxon>Bacillati</taxon>
        <taxon>Bacillota</taxon>
        <taxon>Clostridia</taxon>
        <taxon>Eubacteriales</taxon>
        <taxon>Clostridiaceae</taxon>
        <taxon>Clostridium</taxon>
    </lineage>
</organism>
<evidence type="ECO:0000256" key="4">
    <source>
        <dbReference type="ARBA" id="ARBA00022475"/>
    </source>
</evidence>
<dbReference type="SMART" id="SM00387">
    <property type="entry name" value="HATPase_c"/>
    <property type="match status" value="1"/>
</dbReference>
<dbReference type="Proteomes" id="UP001164733">
    <property type="component" value="Chromosome"/>
</dbReference>